<dbReference type="AlphaFoldDB" id="A0A9D2LFJ2"/>
<dbReference type="SUPFAM" id="SSF53850">
    <property type="entry name" value="Periplasmic binding protein-like II"/>
    <property type="match status" value="1"/>
</dbReference>
<reference evidence="1" key="1">
    <citation type="journal article" date="2021" name="PeerJ">
        <title>Extensive microbial diversity within the chicken gut microbiome revealed by metagenomics and culture.</title>
        <authorList>
            <person name="Gilroy R."/>
            <person name="Ravi A."/>
            <person name="Getino M."/>
            <person name="Pursley I."/>
            <person name="Horton D.L."/>
            <person name="Alikhan N.F."/>
            <person name="Baker D."/>
            <person name="Gharbi K."/>
            <person name="Hall N."/>
            <person name="Watson M."/>
            <person name="Adriaenssens E.M."/>
            <person name="Foster-Nyarko E."/>
            <person name="Jarju S."/>
            <person name="Secka A."/>
            <person name="Antonio M."/>
            <person name="Oren A."/>
            <person name="Chaudhuri R.R."/>
            <person name="La Ragione R."/>
            <person name="Hildebrand F."/>
            <person name="Pallen M.J."/>
        </authorList>
    </citation>
    <scope>NUCLEOTIDE SEQUENCE</scope>
    <source>
        <strain evidence="1">ChiHjej13B12-24818</strain>
    </source>
</reference>
<dbReference type="InterPro" id="IPR050490">
    <property type="entry name" value="Bact_solute-bd_prot1"/>
</dbReference>
<sequence>MPTPRPHSRWGEPRQGSGRWARAAEWPVALRGDGGHRLLSCCRPIGDPAANDDEEVIVPPRPQHRAGPDRRTFLRYTAGAAAVLPLTALAGCGGSARDSNTIRVAFQQFGSGTLMEQWIQRTAENYSRDFPDRTIELVPIVASENDYFTKNELLMTSPRTSPDLVYEDTFILLSDVGAGYLQPVDDFASTWEHWEDVAEVSQEAVTAPDGKIYAIPTHTDTRGIWYHKGVFADAGLPEDWEPGSWEDILEAARTIKEASPDVAPLFIFSGMPQGEKASMQGFEMLLYGTESRLYDEDAQKWVVGSQGFIDALEFLRTVFEEELTLSLGQNLDPNIGESIYSQILPDGGLGMVIDGSWISQNWTEDAPSPWPEWSETMGVVRMPTQDGGGSGSVTLAGGWCWAIPQHATDPEASASFIEALLTTENTVQRAIEDNQITVRADVAEVEEYQTYSPTAEFFTGLLGDAYYRPAFAEYPEISSAIQEAMETVMTMRSTPEQAAAAYDRAVIDIVGEDSVEEETP</sequence>
<dbReference type="Gene3D" id="3.40.190.10">
    <property type="entry name" value="Periplasmic binding protein-like II"/>
    <property type="match status" value="2"/>
</dbReference>
<dbReference type="Proteomes" id="UP000823823">
    <property type="component" value="Unassembled WGS sequence"/>
</dbReference>
<gene>
    <name evidence="1" type="ORF">H9786_12620</name>
</gene>
<dbReference type="Pfam" id="PF01547">
    <property type="entry name" value="SBP_bac_1"/>
    <property type="match status" value="1"/>
</dbReference>
<dbReference type="EMBL" id="DWZH01000099">
    <property type="protein sequence ID" value="HJB11350.1"/>
    <property type="molecule type" value="Genomic_DNA"/>
</dbReference>
<accession>A0A9D2LFJ2</accession>
<organism evidence="1 2">
    <name type="scientific">Candidatus Brachybacterium merdavium</name>
    <dbReference type="NCBI Taxonomy" id="2838513"/>
    <lineage>
        <taxon>Bacteria</taxon>
        <taxon>Bacillati</taxon>
        <taxon>Actinomycetota</taxon>
        <taxon>Actinomycetes</taxon>
        <taxon>Micrococcales</taxon>
        <taxon>Dermabacteraceae</taxon>
        <taxon>Brachybacterium</taxon>
    </lineage>
</organism>
<reference evidence="1" key="2">
    <citation type="submission" date="2021-04" db="EMBL/GenBank/DDBJ databases">
        <authorList>
            <person name="Gilroy R."/>
        </authorList>
    </citation>
    <scope>NUCLEOTIDE SEQUENCE</scope>
    <source>
        <strain evidence="1">ChiHjej13B12-24818</strain>
    </source>
</reference>
<evidence type="ECO:0000313" key="1">
    <source>
        <dbReference type="EMBL" id="HJB11350.1"/>
    </source>
</evidence>
<dbReference type="PANTHER" id="PTHR43649">
    <property type="entry name" value="ARABINOSE-BINDING PROTEIN-RELATED"/>
    <property type="match status" value="1"/>
</dbReference>
<proteinExistence type="predicted"/>
<evidence type="ECO:0000313" key="2">
    <source>
        <dbReference type="Proteomes" id="UP000823823"/>
    </source>
</evidence>
<dbReference type="PANTHER" id="PTHR43649:SF14">
    <property type="entry name" value="BLR3389 PROTEIN"/>
    <property type="match status" value="1"/>
</dbReference>
<comment type="caution">
    <text evidence="1">The sequence shown here is derived from an EMBL/GenBank/DDBJ whole genome shotgun (WGS) entry which is preliminary data.</text>
</comment>
<name>A0A9D2LFJ2_9MICO</name>
<dbReference type="InterPro" id="IPR006059">
    <property type="entry name" value="SBP"/>
</dbReference>
<protein>
    <submittedName>
        <fullName evidence="1">Substrate-binding domain-containing protein</fullName>
    </submittedName>
</protein>